<dbReference type="EMBL" id="JXYQ01000037">
    <property type="protein sequence ID" value="KJA10297.1"/>
    <property type="molecule type" value="Genomic_DNA"/>
</dbReference>
<dbReference type="CDD" id="cd07389">
    <property type="entry name" value="MPP_PhoD"/>
    <property type="match status" value="1"/>
</dbReference>
<reference evidence="3 4" key="1">
    <citation type="submission" date="2014-12" db="EMBL/GenBank/DDBJ databases">
        <title>Isolation of bacteria from lake water.</title>
        <authorList>
            <person name="Sheng K.-Y."/>
            <person name="Chin P.-S."/>
            <person name="Chan K.-G."/>
            <person name="Tan G.S."/>
        </authorList>
    </citation>
    <scope>NUCLEOTIDE SEQUENCE [LARGE SCALE GENOMIC DNA]</scope>
    <source>
        <strain evidence="3 4">KY4</strain>
    </source>
</reference>
<evidence type="ECO:0000259" key="2">
    <source>
        <dbReference type="Pfam" id="PF16655"/>
    </source>
</evidence>
<feature type="domain" description="PhoD-like phosphatase metallophosphatase" evidence="1">
    <location>
        <begin position="147"/>
        <end position="536"/>
    </location>
</feature>
<dbReference type="PANTHER" id="PTHR43606:SF2">
    <property type="entry name" value="ALKALINE PHOSPHATASE FAMILY PROTEIN (AFU_ORTHOLOGUE AFUA_5G03860)"/>
    <property type="match status" value="1"/>
</dbReference>
<dbReference type="InterPro" id="IPR032093">
    <property type="entry name" value="PhoD_N"/>
</dbReference>
<feature type="domain" description="Phospholipase D N-terminal" evidence="2">
    <location>
        <begin position="46"/>
        <end position="136"/>
    </location>
</feature>
<gene>
    <name evidence="3" type="ORF">RP29_12225</name>
</gene>
<proteinExistence type="predicted"/>
<dbReference type="PATRIC" id="fig|80878.5.peg.2135"/>
<dbReference type="PANTHER" id="PTHR43606">
    <property type="entry name" value="PHOSPHATASE, PUTATIVE (AFU_ORTHOLOGUE AFUA_6G08710)-RELATED"/>
    <property type="match status" value="1"/>
</dbReference>
<accession>A0A0D7K8L7</accession>
<dbReference type="PROSITE" id="PS51318">
    <property type="entry name" value="TAT"/>
    <property type="match status" value="1"/>
</dbReference>
<comment type="caution">
    <text evidence="3">The sequence shown here is derived from an EMBL/GenBank/DDBJ whole genome shotgun (WGS) entry which is preliminary data.</text>
</comment>
<evidence type="ECO:0000313" key="4">
    <source>
        <dbReference type="Proteomes" id="UP000032566"/>
    </source>
</evidence>
<dbReference type="InterPro" id="IPR029052">
    <property type="entry name" value="Metallo-depent_PP-like"/>
</dbReference>
<dbReference type="AlphaFoldDB" id="A0A0D7K8L7"/>
<protein>
    <submittedName>
        <fullName evidence="3">Alkaline phosphatase</fullName>
    </submittedName>
</protein>
<dbReference type="Gene3D" id="3.60.21.70">
    <property type="entry name" value="PhoD-like phosphatase"/>
    <property type="match status" value="1"/>
</dbReference>
<dbReference type="SUPFAM" id="SSF56300">
    <property type="entry name" value="Metallo-dependent phosphatases"/>
    <property type="match status" value="1"/>
</dbReference>
<dbReference type="InterPro" id="IPR006311">
    <property type="entry name" value="TAT_signal"/>
</dbReference>
<organism evidence="3 4">
    <name type="scientific">Acidovorax temperans</name>
    <dbReference type="NCBI Taxonomy" id="80878"/>
    <lineage>
        <taxon>Bacteria</taxon>
        <taxon>Pseudomonadati</taxon>
        <taxon>Pseudomonadota</taxon>
        <taxon>Betaproteobacteria</taxon>
        <taxon>Burkholderiales</taxon>
        <taxon>Comamonadaceae</taxon>
        <taxon>Acidovorax</taxon>
    </lineage>
</organism>
<dbReference type="InterPro" id="IPR052900">
    <property type="entry name" value="Phospholipid_Metab_Enz"/>
</dbReference>
<dbReference type="Pfam" id="PF16655">
    <property type="entry name" value="PhoD_N"/>
    <property type="match status" value="1"/>
</dbReference>
<sequence>MRDAAEANPSRRRFVRHMGLAAAALGTLPLAACGGGDDAPAVQFAHGIASGDPLADRVMLWTRVTPPVGHTGDIPVEWEVATDSAFTTLVAQGQATALASKDFTVKVDATGLKAATAYHYRFRAYAATSPTGRTRTLPTGSVAQVKLAVFSCANYPAGYFNVYAHAAKRGDLDATVHLGDYIYEYGQGGYASANAGALGRLSAPAKEILSLSDYRQRHAQYKTDADLQALHAAAPMIAVWDDHEIANDTWRDGADNHQAATEGGFSTRKAAALQAYHEWMPTRNAQPDLIYRSFAFGNLVALHMLDTRVVARDEQLDYTKFFTATGFDAASFTAAVGNTSRQLLGSTQTQWLQQQMAASSATWQVLGQQVLMGRMNIPAPILMETIQPGAGVSVSQYAALVARARTNPASLTPAEQAILAQPSIPYNLDAWDGYQAARETVLATSRSLGKNLVVLSGDTHNAWANELQDRNGNAVGVEFATSSVTSPGFEEYLPNENPATLAGALQQLIAPLKYCDTSRRGYMVLTATASECRADWVYVNTITSRSYTASTDKSLKVVTGAAGVGRIVAA</sequence>
<dbReference type="InterPro" id="IPR038607">
    <property type="entry name" value="PhoD-like_sf"/>
</dbReference>
<dbReference type="InterPro" id="IPR018946">
    <property type="entry name" value="PhoD-like_MPP"/>
</dbReference>
<keyword evidence="4" id="KW-1185">Reference proteome</keyword>
<evidence type="ECO:0000259" key="1">
    <source>
        <dbReference type="Pfam" id="PF09423"/>
    </source>
</evidence>
<dbReference type="Proteomes" id="UP000032566">
    <property type="component" value="Unassembled WGS sequence"/>
</dbReference>
<dbReference type="Pfam" id="PF09423">
    <property type="entry name" value="PhoD"/>
    <property type="match status" value="1"/>
</dbReference>
<dbReference type="STRING" id="80878.RP29_12225"/>
<dbReference type="Gene3D" id="2.60.40.380">
    <property type="entry name" value="Purple acid phosphatase-like, N-terminal"/>
    <property type="match status" value="1"/>
</dbReference>
<evidence type="ECO:0000313" key="3">
    <source>
        <dbReference type="EMBL" id="KJA10297.1"/>
    </source>
</evidence>
<name>A0A0D7K8L7_9BURK</name>